<keyword evidence="8" id="KW-1185">Reference proteome</keyword>
<evidence type="ECO:0000256" key="5">
    <source>
        <dbReference type="PIRSR" id="PIRSR001365-1"/>
    </source>
</evidence>
<sequence length="313" mass="32071">MTPTGLYVPLITPFDARDEVDQEALTRLANRVLADGADGLVALGTTGEPHALSATEQRAVLDTLGAACRRHRAGFMVGAHTAEDLRALAGRPGVTAALCLVPPFLRPGEEAVLAHFARLAEVSPVPLVAYHVPYRTGQALSAGALRRLADLPQVVGVKHAVGGIDADTIALLADPAPDFAVLGGEDAYLSPLLALGAHGGIVASAHLATADYAALVAAWRDGDTTRARPLGHRLATLSAALFAEPNPSVIKAVLHAQGRIPTPTPRPPLLPATAQATAAALACAEQVAGPPALVRRPPLSVPTRGIRPGQGGA</sequence>
<feature type="binding site" evidence="6">
    <location>
        <position position="46"/>
    </location>
    <ligand>
        <name>pyruvate</name>
        <dbReference type="ChEBI" id="CHEBI:15361"/>
    </ligand>
</feature>
<feature type="active site" description="Schiff-base intermediate with substrate" evidence="5">
    <location>
        <position position="158"/>
    </location>
</feature>
<dbReference type="Pfam" id="PF00701">
    <property type="entry name" value="DHDPS"/>
    <property type="match status" value="1"/>
</dbReference>
<comment type="caution">
    <text evidence="7">The sequence shown here is derived from an EMBL/GenBank/DDBJ whole genome shotgun (WGS) entry which is preliminary data.</text>
</comment>
<comment type="similarity">
    <text evidence="1 4">Belongs to the DapA family.</text>
</comment>
<evidence type="ECO:0000256" key="3">
    <source>
        <dbReference type="ARBA" id="ARBA00023270"/>
    </source>
</evidence>
<reference evidence="7 8" key="1">
    <citation type="submission" date="2015-10" db="EMBL/GenBank/DDBJ databases">
        <authorList>
            <person name="Ju K.-S."/>
            <person name="Doroghazi J.R."/>
            <person name="Metcalf W.W."/>
        </authorList>
    </citation>
    <scope>NUCLEOTIDE SEQUENCE [LARGE SCALE GENOMIC DNA]</scope>
    <source>
        <strain evidence="7 8">NRRL B-24793</strain>
    </source>
</reference>
<dbReference type="AlphaFoldDB" id="A0A9X0I5B1"/>
<evidence type="ECO:0000256" key="2">
    <source>
        <dbReference type="ARBA" id="ARBA00023239"/>
    </source>
</evidence>
<evidence type="ECO:0000313" key="7">
    <source>
        <dbReference type="EMBL" id="KUJ47057.1"/>
    </source>
</evidence>
<feature type="binding site" evidence="6">
    <location>
        <position position="201"/>
    </location>
    <ligand>
        <name>pyruvate</name>
        <dbReference type="ChEBI" id="CHEBI:15361"/>
    </ligand>
</feature>
<dbReference type="RefSeq" id="WP_050814747.1">
    <property type="nucleotide sequence ID" value="NZ_LMWI01000002.1"/>
</dbReference>
<name>A0A9X0I5B1_9ACTN</name>
<dbReference type="PRINTS" id="PR00146">
    <property type="entry name" value="DHPICSNTHASE"/>
</dbReference>
<dbReference type="InterPro" id="IPR020625">
    <property type="entry name" value="Schiff_base-form_aldolases_AS"/>
</dbReference>
<dbReference type="GO" id="GO:0008840">
    <property type="term" value="F:4-hydroxy-tetrahydrodipicolinate synthase activity"/>
    <property type="evidence" value="ECO:0007669"/>
    <property type="project" value="TreeGrafter"/>
</dbReference>
<evidence type="ECO:0000256" key="1">
    <source>
        <dbReference type="ARBA" id="ARBA00007592"/>
    </source>
</evidence>
<dbReference type="Gene3D" id="3.20.20.70">
    <property type="entry name" value="Aldolase class I"/>
    <property type="match status" value="1"/>
</dbReference>
<dbReference type="Proteomes" id="UP000053246">
    <property type="component" value="Unassembled WGS sequence"/>
</dbReference>
<gene>
    <name evidence="7" type="ORF">ADL17_15005</name>
</gene>
<organism evidence="7 8">
    <name type="scientific">Micromonospora maris</name>
    <dbReference type="NCBI Taxonomy" id="1003110"/>
    <lineage>
        <taxon>Bacteria</taxon>
        <taxon>Bacillati</taxon>
        <taxon>Actinomycetota</taxon>
        <taxon>Actinomycetes</taxon>
        <taxon>Micromonosporales</taxon>
        <taxon>Micromonosporaceae</taxon>
        <taxon>Micromonospora</taxon>
    </lineage>
</organism>
<protein>
    <submittedName>
        <fullName evidence="7">4-hydroxy-tetrahydrodipicolinate synthase</fullName>
    </submittedName>
</protein>
<evidence type="ECO:0000313" key="8">
    <source>
        <dbReference type="Proteomes" id="UP000053246"/>
    </source>
</evidence>
<dbReference type="PANTHER" id="PTHR12128">
    <property type="entry name" value="DIHYDRODIPICOLINATE SYNTHASE"/>
    <property type="match status" value="1"/>
</dbReference>
<dbReference type="InterPro" id="IPR002220">
    <property type="entry name" value="DapA-like"/>
</dbReference>
<keyword evidence="2 4" id="KW-0456">Lyase</keyword>
<dbReference type="PANTHER" id="PTHR12128:SF66">
    <property type="entry name" value="4-HYDROXY-2-OXOGLUTARATE ALDOLASE, MITOCHONDRIAL"/>
    <property type="match status" value="1"/>
</dbReference>
<proteinExistence type="inferred from homology"/>
<dbReference type="EMBL" id="LMWI01000002">
    <property type="protein sequence ID" value="KUJ47057.1"/>
    <property type="molecule type" value="Genomic_DNA"/>
</dbReference>
<keyword evidence="3" id="KW-0704">Schiff base</keyword>
<evidence type="ECO:0000256" key="6">
    <source>
        <dbReference type="PIRSR" id="PIRSR001365-2"/>
    </source>
</evidence>
<accession>A0A9X0I5B1</accession>
<dbReference type="InterPro" id="IPR013785">
    <property type="entry name" value="Aldolase_TIM"/>
</dbReference>
<dbReference type="PIRSF" id="PIRSF001365">
    <property type="entry name" value="DHDPS"/>
    <property type="match status" value="1"/>
</dbReference>
<dbReference type="SUPFAM" id="SSF51569">
    <property type="entry name" value="Aldolase"/>
    <property type="match status" value="1"/>
</dbReference>
<dbReference type="GO" id="GO:0044281">
    <property type="term" value="P:small molecule metabolic process"/>
    <property type="evidence" value="ECO:0007669"/>
    <property type="project" value="UniProtKB-ARBA"/>
</dbReference>
<dbReference type="SMART" id="SM01130">
    <property type="entry name" value="DHDPS"/>
    <property type="match status" value="1"/>
</dbReference>
<dbReference type="PROSITE" id="PS00666">
    <property type="entry name" value="DHDPS_2"/>
    <property type="match status" value="1"/>
</dbReference>
<evidence type="ECO:0000256" key="4">
    <source>
        <dbReference type="PIRNR" id="PIRNR001365"/>
    </source>
</evidence>
<feature type="active site" description="Proton donor/acceptor" evidence="5">
    <location>
        <position position="130"/>
    </location>
</feature>